<dbReference type="GO" id="GO:0003700">
    <property type="term" value="F:DNA-binding transcription factor activity"/>
    <property type="evidence" value="ECO:0007669"/>
    <property type="project" value="InterPro"/>
</dbReference>
<keyword evidence="3" id="KW-0862">Zinc</keyword>
<evidence type="ECO:0000259" key="9">
    <source>
        <dbReference type="Pfam" id="PF00105"/>
    </source>
</evidence>
<dbReference type="SUPFAM" id="SSF57716">
    <property type="entry name" value="Glucocorticoid receptor-like (DNA-binding domain)"/>
    <property type="match status" value="1"/>
</dbReference>
<evidence type="ECO:0000256" key="4">
    <source>
        <dbReference type="ARBA" id="ARBA00023015"/>
    </source>
</evidence>
<accession>A0AAE0YQ87</accession>
<evidence type="ECO:0000256" key="7">
    <source>
        <dbReference type="ARBA" id="ARBA00023170"/>
    </source>
</evidence>
<name>A0AAE0YQ87_9GAST</name>
<evidence type="ECO:0000256" key="5">
    <source>
        <dbReference type="ARBA" id="ARBA00023125"/>
    </source>
</evidence>
<keyword evidence="4" id="KW-0805">Transcription regulation</keyword>
<dbReference type="Proteomes" id="UP001283361">
    <property type="component" value="Unassembled WGS sequence"/>
</dbReference>
<feature type="domain" description="Nuclear receptor" evidence="9">
    <location>
        <begin position="91"/>
        <end position="114"/>
    </location>
</feature>
<dbReference type="InterPro" id="IPR013088">
    <property type="entry name" value="Znf_NHR/GATA"/>
</dbReference>
<dbReference type="AlphaFoldDB" id="A0AAE0YQ87"/>
<dbReference type="InterPro" id="IPR001628">
    <property type="entry name" value="Znf_hrmn_rcpt"/>
</dbReference>
<evidence type="ECO:0000256" key="2">
    <source>
        <dbReference type="ARBA" id="ARBA00022771"/>
    </source>
</evidence>
<evidence type="ECO:0000313" key="11">
    <source>
        <dbReference type="Proteomes" id="UP001283361"/>
    </source>
</evidence>
<evidence type="ECO:0000256" key="3">
    <source>
        <dbReference type="ARBA" id="ARBA00022833"/>
    </source>
</evidence>
<sequence length="125" mass="13435">MAAPENYENTRDIPKCLATSLYGAAATTLDITALGELLETRLPAPLGTFSIKDGTKNTIIVTLHGAWREDLNKICQTQRSRVQTMSTRQLPCKVCQGPSTGVHYGVLSCDACKVGTASDQFGFAL</sequence>
<gene>
    <name evidence="10" type="ORF">RRG08_006290</name>
</gene>
<dbReference type="Pfam" id="PF00105">
    <property type="entry name" value="zf-C4"/>
    <property type="match status" value="1"/>
</dbReference>
<dbReference type="GO" id="GO:0008270">
    <property type="term" value="F:zinc ion binding"/>
    <property type="evidence" value="ECO:0007669"/>
    <property type="project" value="UniProtKB-KW"/>
</dbReference>
<evidence type="ECO:0000256" key="1">
    <source>
        <dbReference type="ARBA" id="ARBA00022723"/>
    </source>
</evidence>
<evidence type="ECO:0000256" key="8">
    <source>
        <dbReference type="ARBA" id="ARBA00023242"/>
    </source>
</evidence>
<keyword evidence="11" id="KW-1185">Reference proteome</keyword>
<keyword evidence="7" id="KW-0675">Receptor</keyword>
<dbReference type="GO" id="GO:0043565">
    <property type="term" value="F:sequence-specific DNA binding"/>
    <property type="evidence" value="ECO:0007669"/>
    <property type="project" value="InterPro"/>
</dbReference>
<dbReference type="Gene3D" id="3.30.50.10">
    <property type="entry name" value="Erythroid Transcription Factor GATA-1, subunit A"/>
    <property type="match status" value="1"/>
</dbReference>
<organism evidence="10 11">
    <name type="scientific">Elysia crispata</name>
    <name type="common">lettuce slug</name>
    <dbReference type="NCBI Taxonomy" id="231223"/>
    <lineage>
        <taxon>Eukaryota</taxon>
        <taxon>Metazoa</taxon>
        <taxon>Spiralia</taxon>
        <taxon>Lophotrochozoa</taxon>
        <taxon>Mollusca</taxon>
        <taxon>Gastropoda</taxon>
        <taxon>Heterobranchia</taxon>
        <taxon>Euthyneura</taxon>
        <taxon>Panpulmonata</taxon>
        <taxon>Sacoglossa</taxon>
        <taxon>Placobranchoidea</taxon>
        <taxon>Plakobranchidae</taxon>
        <taxon>Elysia</taxon>
    </lineage>
</organism>
<comment type="caution">
    <text evidence="10">The sequence shown here is derived from an EMBL/GenBank/DDBJ whole genome shotgun (WGS) entry which is preliminary data.</text>
</comment>
<protein>
    <recommendedName>
        <fullName evidence="9">Nuclear receptor domain-containing protein</fullName>
    </recommendedName>
</protein>
<reference evidence="10" key="1">
    <citation type="journal article" date="2023" name="G3 (Bethesda)">
        <title>A reference genome for the long-term kleptoplast-retaining sea slug Elysia crispata morphotype clarki.</title>
        <authorList>
            <person name="Eastman K.E."/>
            <person name="Pendleton A.L."/>
            <person name="Shaikh M.A."/>
            <person name="Suttiyut T."/>
            <person name="Ogas R."/>
            <person name="Tomko P."/>
            <person name="Gavelis G."/>
            <person name="Widhalm J.R."/>
            <person name="Wisecaver J.H."/>
        </authorList>
    </citation>
    <scope>NUCLEOTIDE SEQUENCE</scope>
    <source>
        <strain evidence="10">ECLA1</strain>
    </source>
</reference>
<keyword evidence="5" id="KW-0238">DNA-binding</keyword>
<keyword evidence="6" id="KW-0804">Transcription</keyword>
<proteinExistence type="predicted"/>
<keyword evidence="8" id="KW-0539">Nucleus</keyword>
<dbReference type="EMBL" id="JAWDGP010005687">
    <property type="protein sequence ID" value="KAK3753906.1"/>
    <property type="molecule type" value="Genomic_DNA"/>
</dbReference>
<evidence type="ECO:0000313" key="10">
    <source>
        <dbReference type="EMBL" id="KAK3753906.1"/>
    </source>
</evidence>
<keyword evidence="2" id="KW-0863">Zinc-finger</keyword>
<evidence type="ECO:0000256" key="6">
    <source>
        <dbReference type="ARBA" id="ARBA00023163"/>
    </source>
</evidence>
<keyword evidence="1" id="KW-0479">Metal-binding</keyword>